<reference evidence="7 8" key="1">
    <citation type="journal article" date="2016" name="Proc. Natl. Acad. Sci. U.S.A.">
        <title>Comparative genomics of biotechnologically important yeasts.</title>
        <authorList>
            <person name="Riley R."/>
            <person name="Haridas S."/>
            <person name="Wolfe K.H."/>
            <person name="Lopes M.R."/>
            <person name="Hittinger C.T."/>
            <person name="Goeker M."/>
            <person name="Salamov A.A."/>
            <person name="Wisecaver J.H."/>
            <person name="Long T.M."/>
            <person name="Calvey C.H."/>
            <person name="Aerts A.L."/>
            <person name="Barry K.W."/>
            <person name="Choi C."/>
            <person name="Clum A."/>
            <person name="Coughlan A.Y."/>
            <person name="Deshpande S."/>
            <person name="Douglass A.P."/>
            <person name="Hanson S.J."/>
            <person name="Klenk H.-P."/>
            <person name="LaButti K.M."/>
            <person name="Lapidus A."/>
            <person name="Lindquist E.A."/>
            <person name="Lipzen A.M."/>
            <person name="Meier-Kolthoff J.P."/>
            <person name="Ohm R.A."/>
            <person name="Otillar R.P."/>
            <person name="Pangilinan J.L."/>
            <person name="Peng Y."/>
            <person name="Rokas A."/>
            <person name="Rosa C.A."/>
            <person name="Scheuner C."/>
            <person name="Sibirny A.A."/>
            <person name="Slot J.C."/>
            <person name="Stielow J.B."/>
            <person name="Sun H."/>
            <person name="Kurtzman C.P."/>
            <person name="Blackwell M."/>
            <person name="Grigoriev I.V."/>
            <person name="Jeffries T.W."/>
        </authorList>
    </citation>
    <scope>NUCLEOTIDE SEQUENCE [LARGE SCALE GENOMIC DNA]</scope>
    <source>
        <strain evidence="7 8">NRRL Y-2026</strain>
    </source>
</reference>
<dbReference type="InterPro" id="IPR045225">
    <property type="entry name" value="Uracil/uridine/allantoin_perm"/>
</dbReference>
<dbReference type="Gene3D" id="1.10.4160.10">
    <property type="entry name" value="Hydantoin permease"/>
    <property type="match status" value="1"/>
</dbReference>
<dbReference type="EMBL" id="KV454005">
    <property type="protein sequence ID" value="ODQ45470.1"/>
    <property type="molecule type" value="Genomic_DNA"/>
</dbReference>
<feature type="transmembrane region" description="Helical" evidence="6">
    <location>
        <begin position="40"/>
        <end position="60"/>
    </location>
</feature>
<dbReference type="PANTHER" id="PTHR30618">
    <property type="entry name" value="NCS1 FAMILY PURINE/PYRIMIDINE TRANSPORTER"/>
    <property type="match status" value="1"/>
</dbReference>
<dbReference type="GeneID" id="30178502"/>
<evidence type="ECO:0000256" key="4">
    <source>
        <dbReference type="ARBA" id="ARBA00022989"/>
    </source>
</evidence>
<name>A0A1E3NH45_9ASCO</name>
<feature type="transmembrane region" description="Helical" evidence="6">
    <location>
        <begin position="102"/>
        <end position="121"/>
    </location>
</feature>
<sequence length="586" mass="65839">MTLADKLRWLEVPHPEKKVLTVLKNPDLEPMPEDRRLWGFWAYFGYWSVPNVSIFTYSIGSSLLVLGLNIQQTMGAVTIGNILIITYTTLNSTPGSKFKIGFTMCQRMIFGIFGSYLGILIRILLSIVYYASMSWLGALGVVVMLSSWSKSYMNMENTFPEGLNMTKRDFTAFFCFNVIEFFFFFIKPEKMGPLVNGSCFITLVAMLGVFGYELHKCYVLTGGPGSMWYEPVSLPKSEIGWAWLEAVTVFYGAVSPNCTNMSDYSRFSKNSKQMYLGIILSIAMTGTLIPIMGMVTASNTLENYGTAMWLPTDVCLQWMADDYSAGTRAAAFFCGLAFASSQLTFNVLANGFAGGMDLSGIFPRYINIFRGAVITALISWACQPWNFYNTASVFNSVMASFGVVMSPIMGIIISDFHLVRKRRIRVSHLYSLDKSKDFWYSFGFNWRAYLCFFAAMVPGLPGLAAVVNPSISLPIGLIHYFDNSTVFSFFCPLILYYVICRFFPVQGAGETDEIDYFDVFTDKELQELSMRPYEEGCEFEGMLPLDRMHTGSDASDFIEGIDGTDAAGSENDKDCEKVSYIFQQKR</sequence>
<dbReference type="Proteomes" id="UP000094455">
    <property type="component" value="Unassembled WGS sequence"/>
</dbReference>
<comment type="subcellular location">
    <subcellularLocation>
        <location evidence="1">Membrane</location>
        <topology evidence="1">Multi-pass membrane protein</topology>
    </subcellularLocation>
</comment>
<dbReference type="GO" id="GO:0005886">
    <property type="term" value="C:plasma membrane"/>
    <property type="evidence" value="ECO:0007669"/>
    <property type="project" value="TreeGrafter"/>
</dbReference>
<keyword evidence="4 6" id="KW-1133">Transmembrane helix</keyword>
<feature type="transmembrane region" description="Helical" evidence="6">
    <location>
        <begin position="329"/>
        <end position="349"/>
    </location>
</feature>
<evidence type="ECO:0000256" key="2">
    <source>
        <dbReference type="ARBA" id="ARBA00008974"/>
    </source>
</evidence>
<feature type="transmembrane region" description="Helical" evidence="6">
    <location>
        <begin position="361"/>
        <end position="381"/>
    </location>
</feature>
<evidence type="ECO:0000313" key="7">
    <source>
        <dbReference type="EMBL" id="ODQ45470.1"/>
    </source>
</evidence>
<proteinExistence type="inferred from homology"/>
<evidence type="ECO:0000256" key="3">
    <source>
        <dbReference type="ARBA" id="ARBA00022692"/>
    </source>
</evidence>
<evidence type="ECO:0000256" key="5">
    <source>
        <dbReference type="ARBA" id="ARBA00023136"/>
    </source>
</evidence>
<dbReference type="CDD" id="cd11482">
    <property type="entry name" value="SLC-NCS1sbd_NRT1-like"/>
    <property type="match status" value="1"/>
</dbReference>
<gene>
    <name evidence="7" type="ORF">PICMEDRAFT_17938</name>
</gene>
<comment type="similarity">
    <text evidence="2">Belongs to the purine-cytosine permease (2.A.39) family.</text>
</comment>
<dbReference type="AlphaFoldDB" id="A0A1E3NH45"/>
<keyword evidence="3 6" id="KW-0812">Transmembrane</keyword>
<dbReference type="PANTHER" id="PTHR30618:SF15">
    <property type="entry name" value="NICOTINAMIDE RIBOSIDE TRANSPORTER 1-RELATED"/>
    <property type="match status" value="1"/>
</dbReference>
<dbReference type="InterPro" id="IPR001248">
    <property type="entry name" value="Pur-cyt_permease"/>
</dbReference>
<dbReference type="GO" id="GO:0015205">
    <property type="term" value="F:nucleobase transmembrane transporter activity"/>
    <property type="evidence" value="ECO:0007669"/>
    <property type="project" value="TreeGrafter"/>
</dbReference>
<keyword evidence="5 6" id="KW-0472">Membrane</keyword>
<keyword evidence="8" id="KW-1185">Reference proteome</keyword>
<accession>A0A1E3NH45</accession>
<organism evidence="7 8">
    <name type="scientific">Pichia membranifaciens NRRL Y-2026</name>
    <dbReference type="NCBI Taxonomy" id="763406"/>
    <lineage>
        <taxon>Eukaryota</taxon>
        <taxon>Fungi</taxon>
        <taxon>Dikarya</taxon>
        <taxon>Ascomycota</taxon>
        <taxon>Saccharomycotina</taxon>
        <taxon>Pichiomycetes</taxon>
        <taxon>Pichiales</taxon>
        <taxon>Pichiaceae</taxon>
        <taxon>Pichia</taxon>
    </lineage>
</organism>
<evidence type="ECO:0008006" key="9">
    <source>
        <dbReference type="Google" id="ProtNLM"/>
    </source>
</evidence>
<dbReference type="Pfam" id="PF02133">
    <property type="entry name" value="Transp_cyt_pur"/>
    <property type="match status" value="1"/>
</dbReference>
<feature type="transmembrane region" description="Helical" evidence="6">
    <location>
        <begin position="169"/>
        <end position="186"/>
    </location>
</feature>
<dbReference type="RefSeq" id="XP_019016583.1">
    <property type="nucleotide sequence ID" value="XM_019161815.1"/>
</dbReference>
<evidence type="ECO:0000256" key="1">
    <source>
        <dbReference type="ARBA" id="ARBA00004141"/>
    </source>
</evidence>
<protein>
    <recommendedName>
        <fullName evidence="9">Thiamine transporter</fullName>
    </recommendedName>
</protein>
<feature type="transmembrane region" description="Helical" evidence="6">
    <location>
        <begin position="477"/>
        <end position="499"/>
    </location>
</feature>
<evidence type="ECO:0000256" key="6">
    <source>
        <dbReference type="SAM" id="Phobius"/>
    </source>
</evidence>
<feature type="transmembrane region" description="Helical" evidence="6">
    <location>
        <begin position="393"/>
        <end position="418"/>
    </location>
</feature>
<dbReference type="OrthoDB" id="2018619at2759"/>
<feature type="transmembrane region" description="Helical" evidence="6">
    <location>
        <begin position="72"/>
        <end position="90"/>
    </location>
</feature>
<evidence type="ECO:0000313" key="8">
    <source>
        <dbReference type="Proteomes" id="UP000094455"/>
    </source>
</evidence>
<feature type="transmembrane region" description="Helical" evidence="6">
    <location>
        <begin position="274"/>
        <end position="295"/>
    </location>
</feature>
<feature type="transmembrane region" description="Helical" evidence="6">
    <location>
        <begin position="192"/>
        <end position="212"/>
    </location>
</feature>